<sequence length="345" mass="35306">MRARQGGMSLIELMVSLLIGLVLVLGVVQALMMSRSALVSQASMAAISENARVSFELMRRELRLTGLNATSTSWLSFSQMDDSDHANAWVLSAEGDGATVEYWVNADNELVYRRDSATPQALVDGIAGMDVAFGVGDPSDGSLQYMDQSGIASLAQDNIWALRIELALNDPQDNGSELHFGERSISSTIALRNPLLNAVAGITTAPAAGSDDDDDSGDGDNGADDGGDTGGDTGGDGDGGATDPGDDGDPDDGGGDPDPVASCSVSISGSVFHKHASINMTVGGLSSGSCSNSGANKNPTYSCSGGAYEEGAYIVLTAQQGNTVTASFTLDCAGASSVTIENKDL</sequence>
<dbReference type="Pfam" id="PF16074">
    <property type="entry name" value="PilW"/>
    <property type="match status" value="1"/>
</dbReference>
<feature type="compositionally biased region" description="Acidic residues" evidence="1">
    <location>
        <begin position="210"/>
        <end position="227"/>
    </location>
</feature>
<dbReference type="RefSeq" id="WP_255853281.1">
    <property type="nucleotide sequence ID" value="NZ_CP073347.1"/>
</dbReference>
<dbReference type="EMBL" id="CP073347">
    <property type="protein sequence ID" value="UTW11243.1"/>
    <property type="molecule type" value="Genomic_DNA"/>
</dbReference>
<dbReference type="Pfam" id="PF07963">
    <property type="entry name" value="N_methyl"/>
    <property type="match status" value="1"/>
</dbReference>
<protein>
    <submittedName>
        <fullName evidence="2">Prepilin-type N-terminal cleavage/methylation domain-containing protein</fullName>
    </submittedName>
</protein>
<accession>A0ABY5HG73</accession>
<gene>
    <name evidence="2" type="ORF">KDW95_18525</name>
</gene>
<dbReference type="Proteomes" id="UP001058461">
    <property type="component" value="Chromosome"/>
</dbReference>
<proteinExistence type="predicted"/>
<organism evidence="2 3">
    <name type="scientific">Marinobacterium rhizophilum</name>
    <dbReference type="NCBI Taxonomy" id="420402"/>
    <lineage>
        <taxon>Bacteria</taxon>
        <taxon>Pseudomonadati</taxon>
        <taxon>Pseudomonadota</taxon>
        <taxon>Gammaproteobacteria</taxon>
        <taxon>Oceanospirillales</taxon>
        <taxon>Oceanospirillaceae</taxon>
        <taxon>Marinobacterium</taxon>
    </lineage>
</organism>
<dbReference type="InterPro" id="IPR012902">
    <property type="entry name" value="N_methyl_site"/>
</dbReference>
<evidence type="ECO:0000313" key="2">
    <source>
        <dbReference type="EMBL" id="UTW11243.1"/>
    </source>
</evidence>
<feature type="region of interest" description="Disordered" evidence="1">
    <location>
        <begin position="205"/>
        <end position="264"/>
    </location>
</feature>
<feature type="compositionally biased region" description="Acidic residues" evidence="1">
    <location>
        <begin position="244"/>
        <end position="255"/>
    </location>
</feature>
<keyword evidence="3" id="KW-1185">Reference proteome</keyword>
<dbReference type="PROSITE" id="PS00409">
    <property type="entry name" value="PROKAR_NTER_METHYL"/>
    <property type="match status" value="1"/>
</dbReference>
<evidence type="ECO:0000256" key="1">
    <source>
        <dbReference type="SAM" id="MobiDB-lite"/>
    </source>
</evidence>
<feature type="compositionally biased region" description="Gly residues" evidence="1">
    <location>
        <begin position="228"/>
        <end position="242"/>
    </location>
</feature>
<name>A0ABY5HG73_9GAMM</name>
<reference evidence="2" key="1">
    <citation type="submission" date="2021-04" db="EMBL/GenBank/DDBJ databases">
        <title>Oceanospirillales bacteria with DddD are important DMSP degraders in coastal seawater.</title>
        <authorList>
            <person name="Liu J."/>
        </authorList>
    </citation>
    <scope>NUCLEOTIDE SEQUENCE</scope>
    <source>
        <strain evidence="2">D13-1</strain>
    </source>
</reference>
<evidence type="ECO:0000313" key="3">
    <source>
        <dbReference type="Proteomes" id="UP001058461"/>
    </source>
</evidence>
<dbReference type="InterPro" id="IPR032092">
    <property type="entry name" value="PilW"/>
</dbReference>